<proteinExistence type="predicted"/>
<reference evidence="1" key="1">
    <citation type="submission" date="2022-04" db="EMBL/GenBank/DDBJ databases">
        <title>Genome of the entomopathogenic fungus Entomophthora muscae.</title>
        <authorList>
            <person name="Elya C."/>
            <person name="Lovett B.R."/>
            <person name="Lee E."/>
            <person name="Macias A.M."/>
            <person name="Hajek A.E."/>
            <person name="De Bivort B.L."/>
            <person name="Kasson M.T."/>
            <person name="De Fine Licht H.H."/>
            <person name="Stajich J.E."/>
        </authorList>
    </citation>
    <scope>NUCLEOTIDE SEQUENCE</scope>
    <source>
        <strain evidence="1">Berkeley</strain>
    </source>
</reference>
<keyword evidence="2" id="KW-1185">Reference proteome</keyword>
<protein>
    <submittedName>
        <fullName evidence="1">Uncharacterized protein</fullName>
    </submittedName>
</protein>
<dbReference type="EMBL" id="QTSX02000104">
    <property type="protein sequence ID" value="KAJ9088592.1"/>
    <property type="molecule type" value="Genomic_DNA"/>
</dbReference>
<accession>A0ACC2UQG6</accession>
<dbReference type="Proteomes" id="UP001165960">
    <property type="component" value="Unassembled WGS sequence"/>
</dbReference>
<name>A0ACC2UQG6_9FUNG</name>
<evidence type="ECO:0000313" key="1">
    <source>
        <dbReference type="EMBL" id="KAJ9088592.1"/>
    </source>
</evidence>
<evidence type="ECO:0000313" key="2">
    <source>
        <dbReference type="Proteomes" id="UP001165960"/>
    </source>
</evidence>
<comment type="caution">
    <text evidence="1">The sequence shown here is derived from an EMBL/GenBank/DDBJ whole genome shotgun (WGS) entry which is preliminary data.</text>
</comment>
<sequence>MDRDICEKEEKAVHDRQISALHSKVENMKTHHHSLQIENYSLHLEWLAWNKEKSHLVDQNNAYLQTISNIQKKVHELESAQQQLPEQASPLNKLQSSGKLEMKICQITKEYDSAEAENHVLTDGLADISSPCEKARSPNGAKGVAMERSDSMDSNLSHLGAQHSPSAKVKDTLPCSKSVRSSSFMSQLLPSLACLEPTKDALLESQFGNAIKQVDELKIMVNEIPKAIPLLHQQIDSCYSVDSENLQGLALQEVDASANRLESLCELLSACTTEFSDLMLAGKQCCALQVENKELLMEVEMLKDLHYGPEAEQHREQPTLRFEDKDAQLAQVNEDSSKQLQWLVQDKGTPLKDLALDSGTNASQLDQHDSDKVLVLERELAQAQKSKHAALQHLRALEEKHIQLIFECGNVTQSASFYSQELGECENKLKATQKKLSSLQTQVGNYQQKIYHLEEQLCKLNEAYGSPGSSTLVSPMSLSCRLSNIHHPEDLHNILSKIRNLHNYQQSNICALLEDYSSKEFEFMMDIQLELKDLDLQATLALDYQSSKKRTNRDESSAHFPTFTYSKPYMKCTAIAAVR</sequence>
<gene>
    <name evidence="1" type="ORF">DSO57_1021485</name>
</gene>
<organism evidence="1 2">
    <name type="scientific">Entomophthora muscae</name>
    <dbReference type="NCBI Taxonomy" id="34485"/>
    <lineage>
        <taxon>Eukaryota</taxon>
        <taxon>Fungi</taxon>
        <taxon>Fungi incertae sedis</taxon>
        <taxon>Zoopagomycota</taxon>
        <taxon>Entomophthoromycotina</taxon>
        <taxon>Entomophthoromycetes</taxon>
        <taxon>Entomophthorales</taxon>
        <taxon>Entomophthoraceae</taxon>
        <taxon>Entomophthora</taxon>
    </lineage>
</organism>